<dbReference type="Gene3D" id="3.40.50.620">
    <property type="entry name" value="HUPs"/>
    <property type="match status" value="1"/>
</dbReference>
<dbReference type="GO" id="GO:0032259">
    <property type="term" value="P:methylation"/>
    <property type="evidence" value="ECO:0007669"/>
    <property type="project" value="UniProtKB-KW"/>
</dbReference>
<reference evidence="14 15" key="1">
    <citation type="submission" date="2019-03" db="EMBL/GenBank/DDBJ databases">
        <title>Genomic Encyclopedia of Type Strains, Phase IV (KMG-IV): sequencing the most valuable type-strain genomes for metagenomic binning, comparative biology and taxonomic classification.</title>
        <authorList>
            <person name="Goeker M."/>
        </authorList>
    </citation>
    <scope>NUCLEOTIDE SEQUENCE [LARGE SCALE GENOMIC DNA]</scope>
    <source>
        <strain evidence="14 15">DSM 28287</strain>
    </source>
</reference>
<dbReference type="HAMAP" id="MF_00144">
    <property type="entry name" value="tRNA_thiouridyl_MnmA"/>
    <property type="match status" value="1"/>
</dbReference>
<comment type="function">
    <text evidence="10 11">Catalyzes the 2-thiolation of uridine at the wobble position (U34) of tRNA, leading to the formation of s(2)U34.</text>
</comment>
<dbReference type="InterPro" id="IPR014729">
    <property type="entry name" value="Rossmann-like_a/b/a_fold"/>
</dbReference>
<organism evidence="14 15">
    <name type="scientific">Aminicella lysinilytica</name>
    <dbReference type="NCBI Taxonomy" id="433323"/>
    <lineage>
        <taxon>Bacteria</taxon>
        <taxon>Bacillati</taxon>
        <taxon>Bacillota</taxon>
        <taxon>Clostridia</taxon>
        <taxon>Peptostreptococcales</taxon>
        <taxon>Anaerovoracaceae</taxon>
        <taxon>Aminicella</taxon>
    </lineage>
</organism>
<evidence type="ECO:0000256" key="4">
    <source>
        <dbReference type="ARBA" id="ARBA00022694"/>
    </source>
</evidence>
<dbReference type="InterPro" id="IPR004506">
    <property type="entry name" value="MnmA-like"/>
</dbReference>
<keyword evidence="4 11" id="KW-0819">tRNA processing</keyword>
<dbReference type="NCBIfam" id="TIGR00420">
    <property type="entry name" value="trmU"/>
    <property type="match status" value="1"/>
</dbReference>
<feature type="active site" description="Nucleophile" evidence="11">
    <location>
        <position position="95"/>
    </location>
</feature>
<comment type="catalytic activity">
    <reaction evidence="9 11">
        <text>S-sulfanyl-L-cysteinyl-[protein] + uridine(34) in tRNA + AH2 + ATP = 2-thiouridine(34) in tRNA + L-cysteinyl-[protein] + A + AMP + diphosphate + H(+)</text>
        <dbReference type="Rhea" id="RHEA:47032"/>
        <dbReference type="Rhea" id="RHEA-COMP:10131"/>
        <dbReference type="Rhea" id="RHEA-COMP:11726"/>
        <dbReference type="Rhea" id="RHEA-COMP:11727"/>
        <dbReference type="Rhea" id="RHEA-COMP:11728"/>
        <dbReference type="ChEBI" id="CHEBI:13193"/>
        <dbReference type="ChEBI" id="CHEBI:15378"/>
        <dbReference type="ChEBI" id="CHEBI:17499"/>
        <dbReference type="ChEBI" id="CHEBI:29950"/>
        <dbReference type="ChEBI" id="CHEBI:30616"/>
        <dbReference type="ChEBI" id="CHEBI:33019"/>
        <dbReference type="ChEBI" id="CHEBI:61963"/>
        <dbReference type="ChEBI" id="CHEBI:65315"/>
        <dbReference type="ChEBI" id="CHEBI:87170"/>
        <dbReference type="ChEBI" id="CHEBI:456215"/>
        <dbReference type="EC" id="2.8.1.13"/>
    </reaction>
</comment>
<evidence type="ECO:0000259" key="13">
    <source>
        <dbReference type="Pfam" id="PF20259"/>
    </source>
</evidence>
<sequence length="363" mass="40051">MKELRNNKVVLGLSGGVDSTTAALLLKEKGYEVIGLFLDVMGDGSSDIEAAAKAAEQLDIPFVHRDVSDIFEKVVISDFCREYSIGHTPNPCVVCNPNVKFKTIIDVADELGAYYIATGHYARIINRYDRYYVQQAASLRKDQSYMLYRLGQDILSRIIFPLGNFQDKEETRNLAKSHKLFSADKADSQEICFIEDGKKAYVDFIEDRGFHCEQGDFIYSDGSVIGKHKGLLYYTVGQRKGLGLNLGKSAFVTKIDPAGNTITLGSNKDLFKENVVSHSNFFVADSTERIPETVDNDCLLAKIRYGAGLSPCTLKAGDNGRVIATFDIAQRAATPGQSIVFYAKDSEEESAYVIGGGLIESDY</sequence>
<feature type="site" description="Interaction with tRNA" evidence="11">
    <location>
        <position position="120"/>
    </location>
</feature>
<dbReference type="FunFam" id="2.30.30.280:FF:000001">
    <property type="entry name" value="tRNA-specific 2-thiouridylase MnmA"/>
    <property type="match status" value="1"/>
</dbReference>
<dbReference type="Pfam" id="PF20258">
    <property type="entry name" value="tRNA_Me_trans_C"/>
    <property type="match status" value="1"/>
</dbReference>
<dbReference type="PANTHER" id="PTHR11933:SF5">
    <property type="entry name" value="MITOCHONDRIAL TRNA-SPECIFIC 2-THIOURIDYLASE 1"/>
    <property type="match status" value="1"/>
</dbReference>
<dbReference type="GO" id="GO:0008168">
    <property type="term" value="F:methyltransferase activity"/>
    <property type="evidence" value="ECO:0007669"/>
    <property type="project" value="UniProtKB-KW"/>
</dbReference>
<dbReference type="EC" id="2.8.1.13" evidence="11"/>
<dbReference type="Pfam" id="PF20259">
    <property type="entry name" value="tRNA_Me_trans_M"/>
    <property type="match status" value="1"/>
</dbReference>
<evidence type="ECO:0000256" key="3">
    <source>
        <dbReference type="ARBA" id="ARBA00022679"/>
    </source>
</evidence>
<dbReference type="GO" id="GO:0005524">
    <property type="term" value="F:ATP binding"/>
    <property type="evidence" value="ECO:0007669"/>
    <property type="project" value="UniProtKB-KW"/>
</dbReference>
<dbReference type="Gene3D" id="2.30.30.280">
    <property type="entry name" value="Adenine nucleotide alpha hydrolases-like domains"/>
    <property type="match status" value="1"/>
</dbReference>
<feature type="region of interest" description="Interaction with tRNA" evidence="11">
    <location>
        <begin position="304"/>
        <end position="305"/>
    </location>
</feature>
<evidence type="ECO:0000256" key="8">
    <source>
        <dbReference type="ARBA" id="ARBA00023157"/>
    </source>
</evidence>
<dbReference type="CDD" id="cd01998">
    <property type="entry name" value="MnmA_TRMU-like"/>
    <property type="match status" value="1"/>
</dbReference>
<feature type="domain" description="tRNA-specific 2-thiouridylase MnmA-like central" evidence="13">
    <location>
        <begin position="204"/>
        <end position="265"/>
    </location>
</feature>
<gene>
    <name evidence="11" type="primary">mnmA</name>
    <name evidence="14" type="ORF">EV211_1067</name>
</gene>
<keyword evidence="1 11" id="KW-0963">Cytoplasm</keyword>
<proteinExistence type="inferred from homology"/>
<dbReference type="GO" id="GO:0002143">
    <property type="term" value="P:tRNA wobble position uridine thiolation"/>
    <property type="evidence" value="ECO:0007669"/>
    <property type="project" value="TreeGrafter"/>
</dbReference>
<keyword evidence="3 11" id="KW-0808">Transferase</keyword>
<dbReference type="EMBL" id="SNXO01000006">
    <property type="protein sequence ID" value="TDP58498.1"/>
    <property type="molecule type" value="Genomic_DNA"/>
</dbReference>
<feature type="binding site" evidence="11">
    <location>
        <begin position="12"/>
        <end position="19"/>
    </location>
    <ligand>
        <name>ATP</name>
        <dbReference type="ChEBI" id="CHEBI:30616"/>
    </ligand>
</feature>
<comment type="similarity">
    <text evidence="11">Belongs to the MnmA/TRMU family.</text>
</comment>
<feature type="active site" description="Cysteine persulfide intermediate" evidence="11">
    <location>
        <position position="192"/>
    </location>
</feature>
<dbReference type="NCBIfam" id="NF001138">
    <property type="entry name" value="PRK00143.1"/>
    <property type="match status" value="1"/>
</dbReference>
<evidence type="ECO:0000256" key="6">
    <source>
        <dbReference type="ARBA" id="ARBA00022840"/>
    </source>
</evidence>
<keyword evidence="15" id="KW-1185">Reference proteome</keyword>
<evidence type="ECO:0000259" key="12">
    <source>
        <dbReference type="Pfam" id="PF20258"/>
    </source>
</evidence>
<feature type="disulfide bond" description="Alternate" evidence="11">
    <location>
        <begin position="95"/>
        <end position="192"/>
    </location>
</feature>
<dbReference type="InterPro" id="IPR046884">
    <property type="entry name" value="MnmA-like_central"/>
</dbReference>
<keyword evidence="2 11" id="KW-0820">tRNA-binding</keyword>
<feature type="binding site" evidence="11">
    <location>
        <position position="38"/>
    </location>
    <ligand>
        <name>ATP</name>
        <dbReference type="ChEBI" id="CHEBI:30616"/>
    </ligand>
</feature>
<feature type="region of interest" description="Interaction with tRNA" evidence="11">
    <location>
        <begin position="141"/>
        <end position="143"/>
    </location>
</feature>
<evidence type="ECO:0000313" key="15">
    <source>
        <dbReference type="Proteomes" id="UP000295500"/>
    </source>
</evidence>
<dbReference type="AlphaFoldDB" id="A0A4R6Q7K3"/>
<name>A0A4R6Q7K3_9FIRM</name>
<dbReference type="Pfam" id="PF03054">
    <property type="entry name" value="tRNA_Me_trans"/>
    <property type="match status" value="1"/>
</dbReference>
<feature type="binding site" evidence="11">
    <location>
        <position position="119"/>
    </location>
    <ligand>
        <name>ATP</name>
        <dbReference type="ChEBI" id="CHEBI:30616"/>
    </ligand>
</feature>
<protein>
    <recommendedName>
        <fullName evidence="11">tRNA-specific 2-thiouridylase MnmA</fullName>
        <ecNumber evidence="11">2.8.1.13</ecNumber>
    </recommendedName>
</protein>
<feature type="domain" description="tRNA-specific 2-thiouridylase MnmA-like C-terminal" evidence="12">
    <location>
        <begin position="299"/>
        <end position="359"/>
    </location>
</feature>
<keyword evidence="14" id="KW-0489">Methyltransferase</keyword>
<evidence type="ECO:0000256" key="5">
    <source>
        <dbReference type="ARBA" id="ARBA00022741"/>
    </source>
</evidence>
<evidence type="ECO:0000256" key="10">
    <source>
        <dbReference type="ARBA" id="ARBA00056575"/>
    </source>
</evidence>
<evidence type="ECO:0000256" key="11">
    <source>
        <dbReference type="HAMAP-Rule" id="MF_00144"/>
    </source>
</evidence>
<dbReference type="Gene3D" id="2.40.30.10">
    <property type="entry name" value="Translation factors"/>
    <property type="match status" value="1"/>
</dbReference>
<dbReference type="SUPFAM" id="SSF52402">
    <property type="entry name" value="Adenine nucleotide alpha hydrolases-like"/>
    <property type="match status" value="1"/>
</dbReference>
<dbReference type="PANTHER" id="PTHR11933">
    <property type="entry name" value="TRNA 5-METHYLAMINOMETHYL-2-THIOURIDYLATE -METHYLTRANSFERASE"/>
    <property type="match status" value="1"/>
</dbReference>
<accession>A0A4R6Q7K3</accession>
<dbReference type="GO" id="GO:0000049">
    <property type="term" value="F:tRNA binding"/>
    <property type="evidence" value="ECO:0007669"/>
    <property type="project" value="UniProtKB-KW"/>
</dbReference>
<dbReference type="InterPro" id="IPR046885">
    <property type="entry name" value="MnmA-like_C"/>
</dbReference>
<dbReference type="InterPro" id="IPR023382">
    <property type="entry name" value="MnmA-like_central_sf"/>
</dbReference>
<evidence type="ECO:0000256" key="7">
    <source>
        <dbReference type="ARBA" id="ARBA00022884"/>
    </source>
</evidence>
<keyword evidence="6 11" id="KW-0067">ATP-binding</keyword>
<dbReference type="GO" id="GO:0103016">
    <property type="term" value="F:tRNA-uridine 2-sulfurtransferase activity"/>
    <property type="evidence" value="ECO:0007669"/>
    <property type="project" value="UniProtKB-EC"/>
</dbReference>
<dbReference type="GO" id="GO:0005737">
    <property type="term" value="C:cytoplasm"/>
    <property type="evidence" value="ECO:0007669"/>
    <property type="project" value="UniProtKB-SubCell"/>
</dbReference>
<keyword evidence="8 11" id="KW-1015">Disulfide bond</keyword>
<feature type="site" description="Interaction with tRNA" evidence="11">
    <location>
        <position position="337"/>
    </location>
</feature>
<comment type="caution">
    <text evidence="11">Lacks conserved residue(s) required for the propagation of feature annotation.</text>
</comment>
<comment type="subcellular location">
    <subcellularLocation>
        <location evidence="11">Cytoplasm</location>
    </subcellularLocation>
</comment>
<dbReference type="Proteomes" id="UP000295500">
    <property type="component" value="Unassembled WGS sequence"/>
</dbReference>
<evidence type="ECO:0000256" key="2">
    <source>
        <dbReference type="ARBA" id="ARBA00022555"/>
    </source>
</evidence>
<comment type="caution">
    <text evidence="14">The sequence shown here is derived from an EMBL/GenBank/DDBJ whole genome shotgun (WGS) entry which is preliminary data.</text>
</comment>
<keyword evidence="5 11" id="KW-0547">Nucleotide-binding</keyword>
<evidence type="ECO:0000313" key="14">
    <source>
        <dbReference type="EMBL" id="TDP58498.1"/>
    </source>
</evidence>
<evidence type="ECO:0000256" key="9">
    <source>
        <dbReference type="ARBA" id="ARBA00051542"/>
    </source>
</evidence>
<keyword evidence="7 11" id="KW-0694">RNA-binding</keyword>
<evidence type="ECO:0000256" key="1">
    <source>
        <dbReference type="ARBA" id="ARBA00022490"/>
    </source>
</evidence>